<gene>
    <name evidence="3" type="ORF">BKA19_4184</name>
</gene>
<evidence type="ECO:0000256" key="1">
    <source>
        <dbReference type="SAM" id="SignalP"/>
    </source>
</evidence>
<dbReference type="NCBIfam" id="TIGR03177">
    <property type="entry name" value="pilus_cpaB"/>
    <property type="match status" value="1"/>
</dbReference>
<dbReference type="InterPro" id="IPR017592">
    <property type="entry name" value="Pilus_assmbl_Flp-typ_CpaB"/>
</dbReference>
<proteinExistence type="predicted"/>
<dbReference type="EMBL" id="SHKV01000001">
    <property type="protein sequence ID" value="RZU34419.1"/>
    <property type="molecule type" value="Genomic_DNA"/>
</dbReference>
<dbReference type="OrthoDB" id="4808509at2"/>
<dbReference type="Pfam" id="PF08666">
    <property type="entry name" value="SAF"/>
    <property type="match status" value="1"/>
</dbReference>
<feature type="domain" description="SAF" evidence="2">
    <location>
        <begin position="46"/>
        <end position="108"/>
    </location>
</feature>
<dbReference type="CDD" id="cd11614">
    <property type="entry name" value="SAF_CpaB_FlgA_like"/>
    <property type="match status" value="1"/>
</dbReference>
<protein>
    <submittedName>
        <fullName evidence="3">Flp pilus assembly protein CpaB</fullName>
    </submittedName>
</protein>
<dbReference type="AlphaFoldDB" id="A0A4Q7YDX7"/>
<name>A0A4Q7YDX7_9ACTN</name>
<accession>A0A4Q7YDX7</accession>
<comment type="caution">
    <text evidence="3">The sequence shown here is derived from an EMBL/GenBank/DDBJ whole genome shotgun (WGS) entry which is preliminary data.</text>
</comment>
<reference evidence="3 4" key="1">
    <citation type="submission" date="2019-02" db="EMBL/GenBank/DDBJ databases">
        <title>Sequencing the genomes of 1000 actinobacteria strains.</title>
        <authorList>
            <person name="Klenk H.-P."/>
        </authorList>
    </citation>
    <scope>NUCLEOTIDE SEQUENCE [LARGE SCALE GENOMIC DNA]</scope>
    <source>
        <strain evidence="3 4">DSM 44509</strain>
    </source>
</reference>
<keyword evidence="4" id="KW-1185">Reference proteome</keyword>
<keyword evidence="1" id="KW-0732">Signal</keyword>
<feature type="chain" id="PRO_5020557739" evidence="1">
    <location>
        <begin position="39"/>
        <end position="208"/>
    </location>
</feature>
<dbReference type="Proteomes" id="UP000292507">
    <property type="component" value="Unassembled WGS sequence"/>
</dbReference>
<dbReference type="SMART" id="SM00858">
    <property type="entry name" value="SAF"/>
    <property type="match status" value="1"/>
</dbReference>
<evidence type="ECO:0000313" key="4">
    <source>
        <dbReference type="Proteomes" id="UP000292507"/>
    </source>
</evidence>
<evidence type="ECO:0000313" key="3">
    <source>
        <dbReference type="EMBL" id="RZU34419.1"/>
    </source>
</evidence>
<feature type="signal peptide" evidence="1">
    <location>
        <begin position="1"/>
        <end position="38"/>
    </location>
</feature>
<dbReference type="InterPro" id="IPR013974">
    <property type="entry name" value="SAF"/>
</dbReference>
<organism evidence="3 4">
    <name type="scientific">Blastococcus saxobsidens</name>
    <dbReference type="NCBI Taxonomy" id="138336"/>
    <lineage>
        <taxon>Bacteria</taxon>
        <taxon>Bacillati</taxon>
        <taxon>Actinomycetota</taxon>
        <taxon>Actinomycetes</taxon>
        <taxon>Geodermatophilales</taxon>
        <taxon>Geodermatophilaceae</taxon>
        <taxon>Blastococcus</taxon>
    </lineage>
</organism>
<evidence type="ECO:0000259" key="2">
    <source>
        <dbReference type="SMART" id="SM00858"/>
    </source>
</evidence>
<dbReference type="RefSeq" id="WP_104526680.1">
    <property type="nucleotide sequence ID" value="NZ_POQT01000001.1"/>
</dbReference>
<sequence>MPRLRRSRSPVHLARRGAAGLLVSLALVLALQPDPAPAGVGGPAAVPVVVAVADLPAGTQLAAGHLTVAAVPPDVVPDGVVERPELLEHRVLAAGVRRGEPLTDARLVGAGLTALLPEGQVAAPVRLADLAVTALVRAGDRVDVLATAGGTAVAERVAAGALVLAAPGRADVADPGAGLLLLAVDAGTAARLAAASAEATLTISLPPP</sequence>